<keyword evidence="2" id="KW-1185">Reference proteome</keyword>
<sequence>MTSAGGSINIGEHRKRMADELGTEPTYTATFERTFQKKDKTWTRDRAKAIKEKYDELLMSTASGGDGRAASEPVGDNMALWVEDKGIHSKGCYKFILQCGYFKEDTT</sequence>
<dbReference type="GeneID" id="115727961"/>
<feature type="region of interest" description="Disordered" evidence="1">
    <location>
        <begin position="1"/>
        <end position="23"/>
    </location>
</feature>
<protein>
    <submittedName>
        <fullName evidence="3">Uncharacterized protein LOC115727961</fullName>
    </submittedName>
</protein>
<dbReference type="Proteomes" id="UP000827889">
    <property type="component" value="Chromosome 3"/>
</dbReference>
<proteinExistence type="predicted"/>
<dbReference type="InterPro" id="IPR004252">
    <property type="entry name" value="Probable_transposase_24"/>
</dbReference>
<evidence type="ECO:0000313" key="2">
    <source>
        <dbReference type="Proteomes" id="UP000827889"/>
    </source>
</evidence>
<organism evidence="2 3">
    <name type="scientific">Rhodamnia argentea</name>
    <dbReference type="NCBI Taxonomy" id="178133"/>
    <lineage>
        <taxon>Eukaryota</taxon>
        <taxon>Viridiplantae</taxon>
        <taxon>Streptophyta</taxon>
        <taxon>Embryophyta</taxon>
        <taxon>Tracheophyta</taxon>
        <taxon>Spermatophyta</taxon>
        <taxon>Magnoliopsida</taxon>
        <taxon>eudicotyledons</taxon>
        <taxon>Gunneridae</taxon>
        <taxon>Pentapetalae</taxon>
        <taxon>rosids</taxon>
        <taxon>malvids</taxon>
        <taxon>Myrtales</taxon>
        <taxon>Myrtaceae</taxon>
        <taxon>Myrtoideae</taxon>
        <taxon>Myrteae</taxon>
        <taxon>Australasian group</taxon>
        <taxon>Rhodamnia</taxon>
    </lineage>
</organism>
<reference evidence="3" key="1">
    <citation type="submission" date="2025-08" db="UniProtKB">
        <authorList>
            <consortium name="RefSeq"/>
        </authorList>
    </citation>
    <scope>IDENTIFICATION</scope>
    <source>
        <tissue evidence="3">Leaf</tissue>
    </source>
</reference>
<accession>A0ABM3H4M7</accession>
<name>A0ABM3H4M7_9MYRT</name>
<evidence type="ECO:0000256" key="1">
    <source>
        <dbReference type="SAM" id="MobiDB-lite"/>
    </source>
</evidence>
<dbReference type="RefSeq" id="XP_048131570.1">
    <property type="nucleotide sequence ID" value="XM_048275613.1"/>
</dbReference>
<dbReference type="Pfam" id="PF03004">
    <property type="entry name" value="Transposase_24"/>
    <property type="match status" value="1"/>
</dbReference>
<gene>
    <name evidence="3" type="primary">LOC115727961</name>
</gene>
<evidence type="ECO:0000313" key="3">
    <source>
        <dbReference type="RefSeq" id="XP_048131570.1"/>
    </source>
</evidence>